<sequence>MDLQNLFEIQAGLDYHIVKEKGLEGQDLLDEKILALQVELGELANELPEVFKFWSNKKNDYEKALKEYVDGLHFILSIGLELGAEKFLNSSVDWSYMDEKDVVKLFSNLFVINWDILNDNDYFDYFEGFEYFMTLGRELGFTLKQIEQAYLEKNKINHERQVNGY</sequence>
<evidence type="ECO:0000313" key="1">
    <source>
        <dbReference type="EMBL" id="KPH76085.1"/>
    </source>
</evidence>
<dbReference type="InterPro" id="IPR014871">
    <property type="entry name" value="dUTPase/dCTP_pyrophosphatase"/>
</dbReference>
<evidence type="ECO:0000313" key="2">
    <source>
        <dbReference type="Proteomes" id="UP000037854"/>
    </source>
</evidence>
<gene>
    <name evidence="1" type="ORF">AFL42_07240</name>
</gene>
<dbReference type="Pfam" id="PF08761">
    <property type="entry name" value="dUTPase_2"/>
    <property type="match status" value="1"/>
</dbReference>
<protein>
    <recommendedName>
        <fullName evidence="3">dUTPase</fullName>
    </recommendedName>
</protein>
<reference evidence="1 2" key="1">
    <citation type="submission" date="2015-07" db="EMBL/GenBank/DDBJ databases">
        <title>High-quality draft genome sequence of Oceanobacillus caeni HM6, a bacillus isolated from a human feces.</title>
        <authorList>
            <person name="Kumar J."/>
            <person name="Verma M.K."/>
            <person name="Pandey R."/>
            <person name="Bhambi M."/>
            <person name="Chauhan N."/>
        </authorList>
    </citation>
    <scope>NUCLEOTIDE SEQUENCE [LARGE SCALE GENOMIC DNA]</scope>
    <source>
        <strain evidence="1 2">HM6</strain>
    </source>
</reference>
<proteinExistence type="predicted"/>
<dbReference type="Gene3D" id="1.10.4010.10">
    <property type="entry name" value="Type II deoxyuridine triphosphatase"/>
    <property type="match status" value="1"/>
</dbReference>
<comment type="caution">
    <text evidence="1">The sequence shown here is derived from an EMBL/GenBank/DDBJ whole genome shotgun (WGS) entry which is preliminary data.</text>
</comment>
<dbReference type="InterPro" id="IPR016947">
    <property type="entry name" value="UCP030140"/>
</dbReference>
<dbReference type="PIRSF" id="PIRSF030140">
    <property type="entry name" value="UCP030140"/>
    <property type="match status" value="1"/>
</dbReference>
<dbReference type="RefSeq" id="WP_083452530.1">
    <property type="nucleotide sequence ID" value="NZ_LGTK01000018.1"/>
</dbReference>
<dbReference type="Proteomes" id="UP000037854">
    <property type="component" value="Unassembled WGS sequence"/>
</dbReference>
<name>A0ABR5MK58_9BACI</name>
<organism evidence="1 2">
    <name type="scientific">Oceanobacillus caeni</name>
    <dbReference type="NCBI Taxonomy" id="405946"/>
    <lineage>
        <taxon>Bacteria</taxon>
        <taxon>Bacillati</taxon>
        <taxon>Bacillota</taxon>
        <taxon>Bacilli</taxon>
        <taxon>Bacillales</taxon>
        <taxon>Bacillaceae</taxon>
        <taxon>Oceanobacillus</taxon>
    </lineage>
</organism>
<accession>A0ABR5MK58</accession>
<keyword evidence="2" id="KW-1185">Reference proteome</keyword>
<evidence type="ECO:0008006" key="3">
    <source>
        <dbReference type="Google" id="ProtNLM"/>
    </source>
</evidence>
<dbReference type="SUPFAM" id="SSF101386">
    <property type="entry name" value="all-alpha NTP pyrophosphatases"/>
    <property type="match status" value="1"/>
</dbReference>
<dbReference type="CDD" id="cd11527">
    <property type="entry name" value="NTP-PPase_dUTPase"/>
    <property type="match status" value="1"/>
</dbReference>
<dbReference type="EMBL" id="LGTK01000018">
    <property type="protein sequence ID" value="KPH76085.1"/>
    <property type="molecule type" value="Genomic_DNA"/>
</dbReference>